<dbReference type="InterPro" id="IPR006096">
    <property type="entry name" value="Glu/Leu/Phe/Val/Trp_DH_C"/>
</dbReference>
<comment type="caution">
    <text evidence="12">The sequence shown here is derived from an EMBL/GenBank/DDBJ whole genome shotgun (WGS) entry which is preliminary data.</text>
</comment>
<feature type="site" description="Important for catalysis" evidence="9">
    <location>
        <position position="163"/>
    </location>
</feature>
<feature type="binding site" evidence="8">
    <location>
        <position position="108"/>
    </location>
    <ligand>
        <name>substrate</name>
    </ligand>
</feature>
<name>A0A0W0X2F6_9GAMM</name>
<feature type="domain" description="Glutamate/phenylalanine/leucine/valine/L-tryptophan dehydrogenase C-terminal" evidence="11">
    <location>
        <begin position="199"/>
        <end position="442"/>
    </location>
</feature>
<feature type="active site" description="Proton donor" evidence="7">
    <location>
        <position position="123"/>
    </location>
</feature>
<comment type="subunit">
    <text evidence="3">Homohexamer.</text>
</comment>
<dbReference type="FunFam" id="3.40.50.720:FF:000030">
    <property type="entry name" value="Glutamate dehydrogenase"/>
    <property type="match status" value="1"/>
</dbReference>
<keyword evidence="4 6" id="KW-0560">Oxidoreductase</keyword>
<gene>
    <name evidence="12" type="primary">gdhA</name>
    <name evidence="12" type="ORF">Loak_1245</name>
</gene>
<dbReference type="AlphaFoldDB" id="A0A0W0X2F6"/>
<comment type="function">
    <text evidence="1">Catalyzes the reversible oxidative deamination of glutamate to alpha-ketoglutarate and ammonia.</text>
</comment>
<dbReference type="PANTHER" id="PTHR43571">
    <property type="entry name" value="NADP-SPECIFIC GLUTAMATE DEHYDROGENASE 1-RELATED"/>
    <property type="match status" value="1"/>
</dbReference>
<evidence type="ECO:0000256" key="8">
    <source>
        <dbReference type="PIRSR" id="PIRSR000185-2"/>
    </source>
</evidence>
<protein>
    <recommendedName>
        <fullName evidence="6">Glutamate dehydrogenase</fullName>
    </recommendedName>
</protein>
<evidence type="ECO:0000256" key="7">
    <source>
        <dbReference type="PIRSR" id="PIRSR000185-1"/>
    </source>
</evidence>
<dbReference type="EMBL" id="LNYP01000024">
    <property type="protein sequence ID" value="KTD38757.1"/>
    <property type="molecule type" value="Genomic_DNA"/>
</dbReference>
<feature type="binding site" evidence="8">
    <location>
        <position position="237"/>
    </location>
    <ligand>
        <name>NAD(+)</name>
        <dbReference type="ChEBI" id="CHEBI:57540"/>
    </ligand>
</feature>
<sequence>MDKQIKALLKEYHPNQPEFHQAVEEIYKDIADFYHDHQTYRDFKILEQLLEPDRVIRFRVCWENDKHEICVNRGWRVQYHNILGPYKGGLRFTPNLNESVLKFLGFEQCFKNALTNFPIGGGKGGADFNPKGKSNHEIRRFCWAFIEELRKYIDRDVDIPAGDIGVGAREIGYMFGHILELDNKYTGVLTGKGIQFGGSCGREHATGYGCIYFLKEMLKAHDHEFKHKKIVISGAGNVALHVAEKSIFEQAKVLTLSDREGFVYFKQGLSFEQLEDIKKLKFKQYGSLKQWAADKSNVEFYEDKKPWTIPCDIAIPCATQNEMDDKSLKQLLDNDVLAVCEGANMPLTAAAQSLVQDAGVLYGPGKAANAGGVAVSVLEQLQNLEHITWPLERVDQELQQIMISIHKRCLEYLTKERSVYDYKKGANLWSFKRLADALMAYGIK</sequence>
<dbReference type="SMART" id="SM00839">
    <property type="entry name" value="ELFV_dehydrog"/>
    <property type="match status" value="1"/>
</dbReference>
<dbReference type="PRINTS" id="PR00082">
    <property type="entry name" value="GLFDHDRGNASE"/>
</dbReference>
<evidence type="ECO:0000313" key="13">
    <source>
        <dbReference type="Proteomes" id="UP000054858"/>
    </source>
</evidence>
<dbReference type="PIRSF" id="PIRSF000185">
    <property type="entry name" value="Glu_DH"/>
    <property type="match status" value="1"/>
</dbReference>
<proteinExistence type="inferred from homology"/>
<keyword evidence="8" id="KW-0547">Nucleotide-binding</keyword>
<dbReference type="Proteomes" id="UP000054858">
    <property type="component" value="Unassembled WGS sequence"/>
</dbReference>
<evidence type="ECO:0000256" key="6">
    <source>
        <dbReference type="PIRNR" id="PIRNR000185"/>
    </source>
</evidence>
<feature type="binding site" evidence="8">
    <location>
        <position position="376"/>
    </location>
    <ligand>
        <name>substrate</name>
    </ligand>
</feature>
<dbReference type="Pfam" id="PF00208">
    <property type="entry name" value="ELFV_dehydrog"/>
    <property type="match status" value="1"/>
</dbReference>
<evidence type="ECO:0000259" key="11">
    <source>
        <dbReference type="SMART" id="SM00839"/>
    </source>
</evidence>
<dbReference type="Gene3D" id="3.40.50.720">
    <property type="entry name" value="NAD(P)-binding Rossmann-like Domain"/>
    <property type="match status" value="1"/>
</dbReference>
<keyword evidence="8" id="KW-0520">NAD</keyword>
<dbReference type="PATRIC" id="fig|29423.5.peg.1302"/>
<dbReference type="Pfam" id="PF02812">
    <property type="entry name" value="ELFV_dehydrog_N"/>
    <property type="match status" value="1"/>
</dbReference>
<organism evidence="12 13">
    <name type="scientific">Legionella oakridgensis</name>
    <dbReference type="NCBI Taxonomy" id="29423"/>
    <lineage>
        <taxon>Bacteria</taxon>
        <taxon>Pseudomonadati</taxon>
        <taxon>Pseudomonadota</taxon>
        <taxon>Gammaproteobacteria</taxon>
        <taxon>Legionellales</taxon>
        <taxon>Legionellaceae</taxon>
        <taxon>Legionella</taxon>
    </lineage>
</organism>
<dbReference type="InterPro" id="IPR050724">
    <property type="entry name" value="Glu_Leu_Phe_Val_DH"/>
</dbReference>
<feature type="binding site" evidence="8">
    <location>
        <position position="111"/>
    </location>
    <ligand>
        <name>substrate</name>
    </ligand>
</feature>
<evidence type="ECO:0000256" key="4">
    <source>
        <dbReference type="ARBA" id="ARBA00023002"/>
    </source>
</evidence>
<evidence type="ECO:0000256" key="2">
    <source>
        <dbReference type="ARBA" id="ARBA00006382"/>
    </source>
</evidence>
<dbReference type="InterPro" id="IPR036291">
    <property type="entry name" value="NAD(P)-bd_dom_sf"/>
</dbReference>
<dbReference type="FunFam" id="3.40.50.10860:FF:000002">
    <property type="entry name" value="Glutamate dehydrogenase"/>
    <property type="match status" value="1"/>
</dbReference>
<evidence type="ECO:0000256" key="5">
    <source>
        <dbReference type="ARBA" id="ARBA00048584"/>
    </source>
</evidence>
<dbReference type="GO" id="GO:0006537">
    <property type="term" value="P:glutamate biosynthetic process"/>
    <property type="evidence" value="ECO:0007669"/>
    <property type="project" value="TreeGrafter"/>
</dbReference>
<dbReference type="Gene3D" id="3.40.50.10860">
    <property type="entry name" value="Leucine Dehydrogenase, chain A, domain 1"/>
    <property type="match status" value="1"/>
</dbReference>
<accession>A0A0W0X2F6</accession>
<evidence type="ECO:0000256" key="1">
    <source>
        <dbReference type="ARBA" id="ARBA00003868"/>
    </source>
</evidence>
<evidence type="ECO:0000256" key="3">
    <source>
        <dbReference type="ARBA" id="ARBA00011643"/>
    </source>
</evidence>
<dbReference type="Gene3D" id="1.10.285.10">
    <property type="entry name" value="Glutamate Dehydrogenase, chain A, domain 3"/>
    <property type="match status" value="2"/>
</dbReference>
<dbReference type="InterPro" id="IPR046346">
    <property type="entry name" value="Aminoacid_DH-like_N_sf"/>
</dbReference>
<feature type="binding site" evidence="8">
    <location>
        <position position="87"/>
    </location>
    <ligand>
        <name>substrate</name>
    </ligand>
</feature>
<dbReference type="RefSeq" id="WP_035895411.1">
    <property type="nucleotide sequence ID" value="NZ_KV441803.1"/>
</dbReference>
<dbReference type="SUPFAM" id="SSF51735">
    <property type="entry name" value="NAD(P)-binding Rossmann-fold domains"/>
    <property type="match status" value="1"/>
</dbReference>
<comment type="catalytic activity">
    <reaction evidence="5">
        <text>L-glutamate + NADP(+) + H2O = 2-oxoglutarate + NH4(+) + NADPH + H(+)</text>
        <dbReference type="Rhea" id="RHEA:11612"/>
        <dbReference type="ChEBI" id="CHEBI:15377"/>
        <dbReference type="ChEBI" id="CHEBI:15378"/>
        <dbReference type="ChEBI" id="CHEBI:16810"/>
        <dbReference type="ChEBI" id="CHEBI:28938"/>
        <dbReference type="ChEBI" id="CHEBI:29985"/>
        <dbReference type="ChEBI" id="CHEBI:57783"/>
        <dbReference type="ChEBI" id="CHEBI:58349"/>
        <dbReference type="EC" id="1.4.1.4"/>
    </reaction>
</comment>
<dbReference type="NCBIfam" id="NF006929">
    <property type="entry name" value="PRK09414.1"/>
    <property type="match status" value="1"/>
</dbReference>
<dbReference type="SUPFAM" id="SSF53223">
    <property type="entry name" value="Aminoacid dehydrogenase-like, N-terminal domain"/>
    <property type="match status" value="1"/>
</dbReference>
<feature type="binding site" evidence="8">
    <location>
        <position position="162"/>
    </location>
    <ligand>
        <name>substrate</name>
    </ligand>
</feature>
<dbReference type="InterPro" id="IPR006095">
    <property type="entry name" value="Glu/Leu/Phe/Val/Trp_DH"/>
</dbReference>
<dbReference type="InterPro" id="IPR006097">
    <property type="entry name" value="Glu/Leu/Phe/Val/Trp_DH_dimer"/>
</dbReference>
<reference evidence="12 13" key="1">
    <citation type="submission" date="2015-11" db="EMBL/GenBank/DDBJ databases">
        <title>Genomic analysis of 38 Legionella species identifies large and diverse effector repertoires.</title>
        <authorList>
            <person name="Burstein D."/>
            <person name="Amaro F."/>
            <person name="Zusman T."/>
            <person name="Lifshitz Z."/>
            <person name="Cohen O."/>
            <person name="Gilbert J.A."/>
            <person name="Pupko T."/>
            <person name="Shuman H.A."/>
            <person name="Segal G."/>
        </authorList>
    </citation>
    <scope>NUCLEOTIDE SEQUENCE [LARGE SCALE GENOMIC DNA]</scope>
    <source>
        <strain evidence="12 13">Oak Ridge-10</strain>
    </source>
</reference>
<dbReference type="GO" id="GO:0005829">
    <property type="term" value="C:cytosol"/>
    <property type="evidence" value="ECO:0007669"/>
    <property type="project" value="TreeGrafter"/>
</dbReference>
<comment type="similarity">
    <text evidence="2 6 10">Belongs to the Glu/Leu/Phe/Val dehydrogenases family.</text>
</comment>
<dbReference type="PANTHER" id="PTHR43571:SF1">
    <property type="entry name" value="NADP-SPECIFIC GLUTAMATE DEHYDROGENASE 1-RELATED"/>
    <property type="match status" value="1"/>
</dbReference>
<dbReference type="GO" id="GO:0004354">
    <property type="term" value="F:glutamate dehydrogenase (NADP+) activity"/>
    <property type="evidence" value="ECO:0007669"/>
    <property type="project" value="UniProtKB-EC"/>
</dbReference>
<evidence type="ECO:0000256" key="10">
    <source>
        <dbReference type="RuleBase" id="RU004417"/>
    </source>
</evidence>
<dbReference type="InterPro" id="IPR014362">
    <property type="entry name" value="Glu_DH"/>
</dbReference>
<feature type="binding site" evidence="8">
    <location>
        <position position="206"/>
    </location>
    <ligand>
        <name>NAD(+)</name>
        <dbReference type="ChEBI" id="CHEBI:57540"/>
    </ligand>
</feature>
<dbReference type="GO" id="GO:0000166">
    <property type="term" value="F:nucleotide binding"/>
    <property type="evidence" value="ECO:0007669"/>
    <property type="project" value="UniProtKB-KW"/>
</dbReference>
<evidence type="ECO:0000256" key="9">
    <source>
        <dbReference type="PIRSR" id="PIRSR000185-3"/>
    </source>
</evidence>
<evidence type="ECO:0000313" key="12">
    <source>
        <dbReference type="EMBL" id="KTD38757.1"/>
    </source>
</evidence>